<proteinExistence type="predicted"/>
<comment type="caution">
    <text evidence="2">The sequence shown here is derived from an EMBL/GenBank/DDBJ whole genome shotgun (WGS) entry which is preliminary data.</text>
</comment>
<evidence type="ECO:0000256" key="1">
    <source>
        <dbReference type="SAM" id="MobiDB-lite"/>
    </source>
</evidence>
<evidence type="ECO:0000313" key="3">
    <source>
        <dbReference type="Proteomes" id="UP001341840"/>
    </source>
</evidence>
<protein>
    <submittedName>
        <fullName evidence="2">Uncharacterized protein</fullName>
    </submittedName>
</protein>
<sequence>LSSLLTNKNGFHTNPLDDHPSFSHYQPKLRRDDSSSVAVEARGLKLLGISVPTSSMQRGDHHVFHEW</sequence>
<dbReference type="Proteomes" id="UP001341840">
    <property type="component" value="Unassembled WGS sequence"/>
</dbReference>
<reference evidence="2 3" key="1">
    <citation type="journal article" date="2023" name="Plants (Basel)">
        <title>Bridging the Gap: Combining Genomics and Transcriptomics Approaches to Understand Stylosanthes scabra, an Orphan Legume from the Brazilian Caatinga.</title>
        <authorList>
            <person name="Ferreira-Neto J.R.C."/>
            <person name="da Silva M.D."/>
            <person name="Binneck E."/>
            <person name="de Melo N.F."/>
            <person name="da Silva R.H."/>
            <person name="de Melo A.L.T.M."/>
            <person name="Pandolfi V."/>
            <person name="Bustamante F.O."/>
            <person name="Brasileiro-Vidal A.C."/>
            <person name="Benko-Iseppon A.M."/>
        </authorList>
    </citation>
    <scope>NUCLEOTIDE SEQUENCE [LARGE SCALE GENOMIC DNA]</scope>
    <source>
        <tissue evidence="2">Leaves</tissue>
    </source>
</reference>
<gene>
    <name evidence="2" type="ORF">PIB30_019295</name>
</gene>
<dbReference type="EMBL" id="JASCZI010120888">
    <property type="protein sequence ID" value="MED6156997.1"/>
    <property type="molecule type" value="Genomic_DNA"/>
</dbReference>
<organism evidence="2 3">
    <name type="scientific">Stylosanthes scabra</name>
    <dbReference type="NCBI Taxonomy" id="79078"/>
    <lineage>
        <taxon>Eukaryota</taxon>
        <taxon>Viridiplantae</taxon>
        <taxon>Streptophyta</taxon>
        <taxon>Embryophyta</taxon>
        <taxon>Tracheophyta</taxon>
        <taxon>Spermatophyta</taxon>
        <taxon>Magnoliopsida</taxon>
        <taxon>eudicotyledons</taxon>
        <taxon>Gunneridae</taxon>
        <taxon>Pentapetalae</taxon>
        <taxon>rosids</taxon>
        <taxon>fabids</taxon>
        <taxon>Fabales</taxon>
        <taxon>Fabaceae</taxon>
        <taxon>Papilionoideae</taxon>
        <taxon>50 kb inversion clade</taxon>
        <taxon>dalbergioids sensu lato</taxon>
        <taxon>Dalbergieae</taxon>
        <taxon>Pterocarpus clade</taxon>
        <taxon>Stylosanthes</taxon>
    </lineage>
</organism>
<name>A0ABU6U733_9FABA</name>
<feature type="compositionally biased region" description="Polar residues" evidence="1">
    <location>
        <begin position="1"/>
        <end position="12"/>
    </location>
</feature>
<accession>A0ABU6U733</accession>
<evidence type="ECO:0000313" key="2">
    <source>
        <dbReference type="EMBL" id="MED6156997.1"/>
    </source>
</evidence>
<keyword evidence="3" id="KW-1185">Reference proteome</keyword>
<feature type="non-terminal residue" evidence="2">
    <location>
        <position position="1"/>
    </location>
</feature>
<feature type="region of interest" description="Disordered" evidence="1">
    <location>
        <begin position="1"/>
        <end position="34"/>
    </location>
</feature>